<organism evidence="1 2">
    <name type="scientific">Passalora fulva</name>
    <name type="common">Tomato leaf mold</name>
    <name type="synonym">Cladosporium fulvum</name>
    <dbReference type="NCBI Taxonomy" id="5499"/>
    <lineage>
        <taxon>Eukaryota</taxon>
        <taxon>Fungi</taxon>
        <taxon>Dikarya</taxon>
        <taxon>Ascomycota</taxon>
        <taxon>Pezizomycotina</taxon>
        <taxon>Dothideomycetes</taxon>
        <taxon>Dothideomycetidae</taxon>
        <taxon>Mycosphaerellales</taxon>
        <taxon>Mycosphaerellaceae</taxon>
        <taxon>Fulvia</taxon>
    </lineage>
</organism>
<dbReference type="KEGG" id="ffu:CLAFUR5_02662"/>
<sequence>MNPRADPSTDPKFVQGKDAIIASERHMFIVLKVFRGGKRLKVAVIESHQDTGLARKSGNIKALCFCLQDEDTAGFVNLTPNRPVLVHMYNRNRPIGNNASINVTNTTTIALDEDIYLKIGYCEAAGVHAIEKLCSEVEAQAATDSYEEDLGGEAHNPYAIIKSLQQQVQNLEGMNRNLEEMSDVFKSQRDGLMEKINGSNI</sequence>
<accession>A0A9Q8P5G1</accession>
<proteinExistence type="predicted"/>
<dbReference type="RefSeq" id="XP_047758093.1">
    <property type="nucleotide sequence ID" value="XM_047901810.1"/>
</dbReference>
<dbReference type="Proteomes" id="UP000756132">
    <property type="component" value="Chromosome 2"/>
</dbReference>
<gene>
    <name evidence="1" type="ORF">CLAFUR5_02662</name>
</gene>
<protein>
    <submittedName>
        <fullName evidence="1">Uncharacterized protein</fullName>
    </submittedName>
</protein>
<dbReference type="GeneID" id="71982540"/>
<dbReference type="EMBL" id="CP090164">
    <property type="protein sequence ID" value="UJO13727.1"/>
    <property type="molecule type" value="Genomic_DNA"/>
</dbReference>
<reference evidence="1" key="2">
    <citation type="journal article" date="2022" name="Microb. Genom.">
        <title>A chromosome-scale genome assembly of the tomato pathogen Cladosporium fulvum reveals a compartmentalized genome architecture and the presence of a dispensable chromosome.</title>
        <authorList>
            <person name="Zaccaron A.Z."/>
            <person name="Chen L.H."/>
            <person name="Samaras A."/>
            <person name="Stergiopoulos I."/>
        </authorList>
    </citation>
    <scope>NUCLEOTIDE SEQUENCE</scope>
    <source>
        <strain evidence="1">Race5_Kim</strain>
    </source>
</reference>
<dbReference type="AlphaFoldDB" id="A0A9Q8P5G1"/>
<keyword evidence="2" id="KW-1185">Reference proteome</keyword>
<name>A0A9Q8P5G1_PASFU</name>
<reference evidence="1" key="1">
    <citation type="submission" date="2021-12" db="EMBL/GenBank/DDBJ databases">
        <authorList>
            <person name="Zaccaron A."/>
            <person name="Stergiopoulos I."/>
        </authorList>
    </citation>
    <scope>NUCLEOTIDE SEQUENCE</scope>
    <source>
        <strain evidence="1">Race5_Kim</strain>
    </source>
</reference>
<evidence type="ECO:0000313" key="2">
    <source>
        <dbReference type="Proteomes" id="UP000756132"/>
    </source>
</evidence>
<evidence type="ECO:0000313" key="1">
    <source>
        <dbReference type="EMBL" id="UJO13727.1"/>
    </source>
</evidence>